<protein>
    <submittedName>
        <fullName evidence="1">Uncharacterized protein</fullName>
    </submittedName>
</protein>
<dbReference type="EMBL" id="CAKOFQ010006652">
    <property type="protein sequence ID" value="CAH1953763.1"/>
    <property type="molecule type" value="Genomic_DNA"/>
</dbReference>
<dbReference type="AlphaFoldDB" id="A0A9P0NS78"/>
<evidence type="ECO:0000313" key="2">
    <source>
        <dbReference type="Proteomes" id="UP001152888"/>
    </source>
</evidence>
<evidence type="ECO:0000313" key="1">
    <source>
        <dbReference type="EMBL" id="CAH1953763.1"/>
    </source>
</evidence>
<sequence>MDYNIIIFDEESKGPYIFLTRIKIAPGEQMQPIRNLFLLAPIISTLYKTAQDCLKQRQPREMIQFILLACSRRYWGQMDEGV</sequence>
<dbReference type="Proteomes" id="UP001152888">
    <property type="component" value="Unassembled WGS sequence"/>
</dbReference>
<proteinExistence type="predicted"/>
<comment type="caution">
    <text evidence="1">The sequence shown here is derived from an EMBL/GenBank/DDBJ whole genome shotgun (WGS) entry which is preliminary data.</text>
</comment>
<keyword evidence="2" id="KW-1185">Reference proteome</keyword>
<organism evidence="1 2">
    <name type="scientific">Acanthoscelides obtectus</name>
    <name type="common">Bean weevil</name>
    <name type="synonym">Bruchus obtectus</name>
    <dbReference type="NCBI Taxonomy" id="200917"/>
    <lineage>
        <taxon>Eukaryota</taxon>
        <taxon>Metazoa</taxon>
        <taxon>Ecdysozoa</taxon>
        <taxon>Arthropoda</taxon>
        <taxon>Hexapoda</taxon>
        <taxon>Insecta</taxon>
        <taxon>Pterygota</taxon>
        <taxon>Neoptera</taxon>
        <taxon>Endopterygota</taxon>
        <taxon>Coleoptera</taxon>
        <taxon>Polyphaga</taxon>
        <taxon>Cucujiformia</taxon>
        <taxon>Chrysomeloidea</taxon>
        <taxon>Chrysomelidae</taxon>
        <taxon>Bruchinae</taxon>
        <taxon>Bruchini</taxon>
        <taxon>Acanthoscelides</taxon>
    </lineage>
</organism>
<reference evidence="1" key="1">
    <citation type="submission" date="2022-03" db="EMBL/GenBank/DDBJ databases">
        <authorList>
            <person name="Sayadi A."/>
        </authorList>
    </citation>
    <scope>NUCLEOTIDE SEQUENCE</scope>
</reference>
<accession>A0A9P0NS78</accession>
<name>A0A9P0NS78_ACAOB</name>
<gene>
    <name evidence="1" type="ORF">ACAOBT_LOCUS214</name>
</gene>